<keyword evidence="1" id="KW-1133">Transmembrane helix</keyword>
<protein>
    <submittedName>
        <fullName evidence="2">Uncharacterized protein</fullName>
    </submittedName>
</protein>
<dbReference type="AlphaFoldDB" id="A0A2P2QL31"/>
<accession>A0A2P2QL31</accession>
<keyword evidence="1" id="KW-0812">Transmembrane</keyword>
<proteinExistence type="predicted"/>
<reference evidence="2" key="1">
    <citation type="submission" date="2018-02" db="EMBL/GenBank/DDBJ databases">
        <title>Rhizophora mucronata_Transcriptome.</title>
        <authorList>
            <person name="Meera S.P."/>
            <person name="Sreeshan A."/>
            <person name="Augustine A."/>
        </authorList>
    </citation>
    <scope>NUCLEOTIDE SEQUENCE</scope>
    <source>
        <tissue evidence="2">Leaf</tissue>
    </source>
</reference>
<organism evidence="2">
    <name type="scientific">Rhizophora mucronata</name>
    <name type="common">Asiatic mangrove</name>
    <dbReference type="NCBI Taxonomy" id="61149"/>
    <lineage>
        <taxon>Eukaryota</taxon>
        <taxon>Viridiplantae</taxon>
        <taxon>Streptophyta</taxon>
        <taxon>Embryophyta</taxon>
        <taxon>Tracheophyta</taxon>
        <taxon>Spermatophyta</taxon>
        <taxon>Magnoliopsida</taxon>
        <taxon>eudicotyledons</taxon>
        <taxon>Gunneridae</taxon>
        <taxon>Pentapetalae</taxon>
        <taxon>rosids</taxon>
        <taxon>fabids</taxon>
        <taxon>Malpighiales</taxon>
        <taxon>Rhizophoraceae</taxon>
        <taxon>Rhizophora</taxon>
    </lineage>
</organism>
<feature type="transmembrane region" description="Helical" evidence="1">
    <location>
        <begin position="41"/>
        <end position="58"/>
    </location>
</feature>
<name>A0A2P2QL31_RHIMU</name>
<evidence type="ECO:0000313" key="2">
    <source>
        <dbReference type="EMBL" id="MBX67673.1"/>
    </source>
</evidence>
<evidence type="ECO:0000256" key="1">
    <source>
        <dbReference type="SAM" id="Phobius"/>
    </source>
</evidence>
<feature type="transmembrane region" description="Helical" evidence="1">
    <location>
        <begin position="12"/>
        <end position="34"/>
    </location>
</feature>
<sequence>MNVSGKIPVTIIFHSNVYFLLWFYPMALAASFFFSWQDMMTTRNLFLCLSIILIIQYVDYKELFSFLVHHSNYPICGPTGA</sequence>
<keyword evidence="1" id="KW-0472">Membrane</keyword>
<dbReference type="EMBL" id="GGEC01087189">
    <property type="protein sequence ID" value="MBX67673.1"/>
    <property type="molecule type" value="Transcribed_RNA"/>
</dbReference>